<dbReference type="STRING" id="1867952.MTBPR1_10426"/>
<feature type="domain" description="3-hydroxyisobutyrate dehydrogenase-like NAD-binding" evidence="6">
    <location>
        <begin position="165"/>
        <end position="285"/>
    </location>
</feature>
<dbReference type="AlphaFoldDB" id="A0A1C3RD38"/>
<dbReference type="InterPro" id="IPR006115">
    <property type="entry name" value="6PGDH_NADP-bd"/>
</dbReference>
<dbReference type="Gene3D" id="1.10.1040.10">
    <property type="entry name" value="N-(1-d-carboxylethyl)-l-norvaline Dehydrogenase, domain 2"/>
    <property type="match status" value="1"/>
</dbReference>
<dbReference type="GO" id="GO:0016491">
    <property type="term" value="F:oxidoreductase activity"/>
    <property type="evidence" value="ECO:0007669"/>
    <property type="project" value="UniProtKB-KW"/>
</dbReference>
<evidence type="ECO:0000313" key="8">
    <source>
        <dbReference type="Proteomes" id="UP000231658"/>
    </source>
</evidence>
<organism evidence="7 8">
    <name type="scientific">Candidatus Terasakiella magnetica</name>
    <dbReference type="NCBI Taxonomy" id="1867952"/>
    <lineage>
        <taxon>Bacteria</taxon>
        <taxon>Pseudomonadati</taxon>
        <taxon>Pseudomonadota</taxon>
        <taxon>Alphaproteobacteria</taxon>
        <taxon>Rhodospirillales</taxon>
        <taxon>Terasakiellaceae</taxon>
        <taxon>Terasakiella</taxon>
    </lineage>
</organism>
<dbReference type="Pfam" id="PF14833">
    <property type="entry name" value="NAD_binding_11"/>
    <property type="match status" value="1"/>
</dbReference>
<feature type="domain" description="6-phosphogluconate dehydrogenase NADP-binding" evidence="5">
    <location>
        <begin position="2"/>
        <end position="162"/>
    </location>
</feature>
<reference evidence="7 8" key="1">
    <citation type="submission" date="2016-07" db="EMBL/GenBank/DDBJ databases">
        <authorList>
            <person name="Lefevre C.T."/>
        </authorList>
    </citation>
    <scope>NUCLEOTIDE SEQUENCE [LARGE SCALE GENOMIC DNA]</scope>
    <source>
        <strain evidence="7">PR1</strain>
    </source>
</reference>
<keyword evidence="8" id="KW-1185">Reference proteome</keyword>
<evidence type="ECO:0000256" key="1">
    <source>
        <dbReference type="ARBA" id="ARBA00009080"/>
    </source>
</evidence>
<sequence length="287" mass="30474">MKVAFLGLGVMGYPMAGHLQKGGHDVTVYNRTTAKAEKWAREFGGSFAKTPKEAAEGAQIVFACVGNDNDLRDVCTGDNGAFSSMTKGSIFVDHTTTSAEVARELSATALEMGLSFMDAPVSGGQAGAENGILTIMCGGTQEDFAKTEPVQQCYAQAVTLMGDVGAGQLTKMVNQITFVGAVQAISEGLAFAENAGLDAKKVVDVISKGAAGSWQLSNRGHTMVDDKFDFGFAVDWVRKDLGFALDEARKNGSDLPVTGLIDQYYKEVQRMGGGRWDTSSLIKLLRD</sequence>
<dbReference type="EC" id="1.1.-.-" evidence="7"/>
<keyword evidence="2 7" id="KW-0560">Oxidoreductase</keyword>
<dbReference type="InterPro" id="IPR008927">
    <property type="entry name" value="6-PGluconate_DH-like_C_sf"/>
</dbReference>
<dbReference type="GO" id="GO:0050661">
    <property type="term" value="F:NADP binding"/>
    <property type="evidence" value="ECO:0007669"/>
    <property type="project" value="InterPro"/>
</dbReference>
<comment type="similarity">
    <text evidence="1">Belongs to the HIBADH-related family.</text>
</comment>
<gene>
    <name evidence="7" type="ORF">MTBPR1_10426</name>
</gene>
<dbReference type="PIRSF" id="PIRSF000103">
    <property type="entry name" value="HIBADH"/>
    <property type="match status" value="1"/>
</dbReference>
<dbReference type="PROSITE" id="PS00895">
    <property type="entry name" value="3_HYDROXYISOBUT_DH"/>
    <property type="match status" value="1"/>
</dbReference>
<dbReference type="InterPro" id="IPR029154">
    <property type="entry name" value="HIBADH-like_NADP-bd"/>
</dbReference>
<dbReference type="Gene3D" id="3.40.50.720">
    <property type="entry name" value="NAD(P)-binding Rossmann-like Domain"/>
    <property type="match status" value="1"/>
</dbReference>
<evidence type="ECO:0000259" key="5">
    <source>
        <dbReference type="Pfam" id="PF03446"/>
    </source>
</evidence>
<dbReference type="InterPro" id="IPR015815">
    <property type="entry name" value="HIBADH-related"/>
</dbReference>
<dbReference type="Pfam" id="PF03446">
    <property type="entry name" value="NAD_binding_2"/>
    <property type="match status" value="1"/>
</dbReference>
<dbReference type="EMBL" id="FLYE01000001">
    <property type="protein sequence ID" value="SCA55179.1"/>
    <property type="molecule type" value="Genomic_DNA"/>
</dbReference>
<proteinExistence type="inferred from homology"/>
<evidence type="ECO:0000256" key="3">
    <source>
        <dbReference type="ARBA" id="ARBA00023027"/>
    </source>
</evidence>
<dbReference type="InterPro" id="IPR002204">
    <property type="entry name" value="3-OH-isobutyrate_DH-rel_CS"/>
</dbReference>
<dbReference type="InterPro" id="IPR013328">
    <property type="entry name" value="6PGD_dom2"/>
</dbReference>
<evidence type="ECO:0000313" key="7">
    <source>
        <dbReference type="EMBL" id="SCA55179.1"/>
    </source>
</evidence>
<feature type="active site" evidence="4">
    <location>
        <position position="171"/>
    </location>
</feature>
<accession>A0A1C3RD38</accession>
<dbReference type="Proteomes" id="UP000231658">
    <property type="component" value="Unassembled WGS sequence"/>
</dbReference>
<keyword evidence="3" id="KW-0520">NAD</keyword>
<name>A0A1C3RD38_9PROT</name>
<dbReference type="GO" id="GO:0016054">
    <property type="term" value="P:organic acid catabolic process"/>
    <property type="evidence" value="ECO:0007669"/>
    <property type="project" value="UniProtKB-ARBA"/>
</dbReference>
<evidence type="ECO:0000259" key="6">
    <source>
        <dbReference type="Pfam" id="PF14833"/>
    </source>
</evidence>
<protein>
    <submittedName>
        <fullName evidence="7">Uncharacterized oxidoreductase Sfri_1503</fullName>
        <ecNumber evidence="7">1.1.-.-</ecNumber>
    </submittedName>
</protein>
<evidence type="ECO:0000256" key="4">
    <source>
        <dbReference type="PIRSR" id="PIRSR000103-1"/>
    </source>
</evidence>
<dbReference type="InterPro" id="IPR036291">
    <property type="entry name" value="NAD(P)-bd_dom_sf"/>
</dbReference>
<dbReference type="PANTHER" id="PTHR43060">
    <property type="entry name" value="3-HYDROXYISOBUTYRATE DEHYDROGENASE-LIKE 1, MITOCHONDRIAL-RELATED"/>
    <property type="match status" value="1"/>
</dbReference>
<evidence type="ECO:0000256" key="2">
    <source>
        <dbReference type="ARBA" id="ARBA00023002"/>
    </source>
</evidence>
<dbReference type="GO" id="GO:0051287">
    <property type="term" value="F:NAD binding"/>
    <property type="evidence" value="ECO:0007669"/>
    <property type="project" value="InterPro"/>
</dbReference>
<dbReference type="SUPFAM" id="SSF51735">
    <property type="entry name" value="NAD(P)-binding Rossmann-fold domains"/>
    <property type="match status" value="1"/>
</dbReference>
<dbReference type="PANTHER" id="PTHR43060:SF15">
    <property type="entry name" value="3-HYDROXYISOBUTYRATE DEHYDROGENASE-LIKE 1, MITOCHONDRIAL-RELATED"/>
    <property type="match status" value="1"/>
</dbReference>
<dbReference type="SUPFAM" id="SSF48179">
    <property type="entry name" value="6-phosphogluconate dehydrogenase C-terminal domain-like"/>
    <property type="match status" value="1"/>
</dbReference>